<evidence type="ECO:0000313" key="2">
    <source>
        <dbReference type="RefSeq" id="XP_026679868.1"/>
    </source>
</evidence>
<dbReference type="AlphaFoldDB" id="A0A3Q0IYV8"/>
<gene>
    <name evidence="2" type="primary">LOC103509846</name>
</gene>
<organism evidence="1 2">
    <name type="scientific">Diaphorina citri</name>
    <name type="common">Asian citrus psyllid</name>
    <dbReference type="NCBI Taxonomy" id="121845"/>
    <lineage>
        <taxon>Eukaryota</taxon>
        <taxon>Metazoa</taxon>
        <taxon>Ecdysozoa</taxon>
        <taxon>Arthropoda</taxon>
        <taxon>Hexapoda</taxon>
        <taxon>Insecta</taxon>
        <taxon>Pterygota</taxon>
        <taxon>Neoptera</taxon>
        <taxon>Paraneoptera</taxon>
        <taxon>Hemiptera</taxon>
        <taxon>Sternorrhyncha</taxon>
        <taxon>Psylloidea</taxon>
        <taxon>Psyllidae</taxon>
        <taxon>Diaphorininae</taxon>
        <taxon>Diaphorina</taxon>
    </lineage>
</organism>
<dbReference type="RefSeq" id="XP_026679868.1">
    <property type="nucleotide sequence ID" value="XM_026824067.1"/>
</dbReference>
<evidence type="ECO:0000313" key="1">
    <source>
        <dbReference type="Proteomes" id="UP000079169"/>
    </source>
</evidence>
<sequence length="118" mass="13432">MEEEIDLEEVQLKVLTAKKQQLFSSIQRIFDVSKNVGSESSRATFLKKVGTVEVLFKEFVTTLEKCCSLELRINPGGKKYHKLILLDVIFSPHGLFTELSLRISGRDSLEPFSIQISR</sequence>
<dbReference type="Proteomes" id="UP000079169">
    <property type="component" value="Unplaced"/>
</dbReference>
<protein>
    <submittedName>
        <fullName evidence="2">Uncharacterized protein LOC103509846</fullName>
    </submittedName>
</protein>
<name>A0A3Q0IYV8_DIACI</name>
<reference evidence="2" key="1">
    <citation type="submission" date="2025-08" db="UniProtKB">
        <authorList>
            <consortium name="RefSeq"/>
        </authorList>
    </citation>
    <scope>IDENTIFICATION</scope>
</reference>
<proteinExistence type="predicted"/>
<dbReference type="KEGG" id="dci:103509846"/>
<dbReference type="GeneID" id="103509846"/>
<keyword evidence="1" id="KW-1185">Reference proteome</keyword>
<dbReference type="PaxDb" id="121845-A0A3Q0IYV8"/>
<accession>A0A3Q0IYV8</accession>